<dbReference type="InterPro" id="IPR001119">
    <property type="entry name" value="SLH_dom"/>
</dbReference>
<feature type="active site" description="Charge relay system" evidence="8 9">
    <location>
        <position position="618"/>
    </location>
</feature>
<dbReference type="GO" id="GO:0004252">
    <property type="term" value="F:serine-type endopeptidase activity"/>
    <property type="evidence" value="ECO:0007669"/>
    <property type="project" value="UniProtKB-UniRule"/>
</dbReference>
<dbReference type="RefSeq" id="WP_025698124.1">
    <property type="nucleotide sequence ID" value="NZ_ASQQ01000563.1"/>
</dbReference>
<keyword evidence="3" id="KW-0964">Secreted</keyword>
<dbReference type="Gene3D" id="2.60.40.10">
    <property type="entry name" value="Immunoglobulins"/>
    <property type="match status" value="1"/>
</dbReference>
<keyword evidence="5 12" id="KW-0732">Signal</keyword>
<accession>A0A0F7CK59</accession>
<feature type="active site" description="Charge relay system" evidence="8 9">
    <location>
        <position position="208"/>
    </location>
</feature>
<evidence type="ECO:0000313" key="14">
    <source>
        <dbReference type="EMBL" id="AKG37091.1"/>
    </source>
</evidence>
<reference evidence="14 15" key="1">
    <citation type="submission" date="2015-03" db="EMBL/GenBank/DDBJ databases">
        <authorList>
            <person name="Abdul Halim M."/>
        </authorList>
    </citation>
    <scope>NUCLEOTIDE SEQUENCE [LARGE SCALE GENOMIC DNA]</scope>
    <source>
        <strain evidence="14 15">ATCC 35681</strain>
    </source>
</reference>
<organism evidence="14 15">
    <name type="scientific">Paenibacillus durus ATCC 35681</name>
    <dbReference type="NCBI Taxonomy" id="1333534"/>
    <lineage>
        <taxon>Bacteria</taxon>
        <taxon>Bacillati</taxon>
        <taxon>Bacillota</taxon>
        <taxon>Bacilli</taxon>
        <taxon>Bacillales</taxon>
        <taxon>Paenibacillaceae</taxon>
        <taxon>Paenibacillus</taxon>
    </lineage>
</organism>
<dbReference type="PROSITE" id="PS51272">
    <property type="entry name" value="SLH"/>
    <property type="match status" value="3"/>
</dbReference>
<feature type="signal peptide" evidence="12">
    <location>
        <begin position="1"/>
        <end position="30"/>
    </location>
</feature>
<dbReference type="OrthoDB" id="9798386at2"/>
<dbReference type="InterPro" id="IPR023828">
    <property type="entry name" value="Peptidase_S8_Ser-AS"/>
</dbReference>
<feature type="region of interest" description="Disordered" evidence="11">
    <location>
        <begin position="951"/>
        <end position="970"/>
    </location>
</feature>
<evidence type="ECO:0000313" key="15">
    <source>
        <dbReference type="Proteomes" id="UP000034189"/>
    </source>
</evidence>
<evidence type="ECO:0000256" key="7">
    <source>
        <dbReference type="ARBA" id="ARBA00022825"/>
    </source>
</evidence>
<name>A0A0F7CK59_PAEDU</name>
<evidence type="ECO:0000256" key="10">
    <source>
        <dbReference type="RuleBase" id="RU003355"/>
    </source>
</evidence>
<feature type="compositionally biased region" description="Gly residues" evidence="11">
    <location>
        <begin position="952"/>
        <end position="966"/>
    </location>
</feature>
<protein>
    <recommendedName>
        <fullName evidence="13">SLH domain-containing protein</fullName>
    </recommendedName>
</protein>
<dbReference type="Proteomes" id="UP000034189">
    <property type="component" value="Chromosome"/>
</dbReference>
<keyword evidence="7 9" id="KW-0720">Serine protease</keyword>
<feature type="domain" description="SLH" evidence="13">
    <location>
        <begin position="1252"/>
        <end position="1315"/>
    </location>
</feature>
<feature type="domain" description="SLH" evidence="13">
    <location>
        <begin position="1319"/>
        <end position="1379"/>
    </location>
</feature>
<dbReference type="PRINTS" id="PR00723">
    <property type="entry name" value="SUBTILISIN"/>
</dbReference>
<comment type="similarity">
    <text evidence="1 9 10">Belongs to the peptidase S8 family.</text>
</comment>
<keyword evidence="2" id="KW-0134">Cell wall</keyword>
<dbReference type="PROSITE" id="PS00136">
    <property type="entry name" value="SUBTILASE_ASP"/>
    <property type="match status" value="1"/>
</dbReference>
<feature type="domain" description="SLH" evidence="13">
    <location>
        <begin position="1193"/>
        <end position="1251"/>
    </location>
</feature>
<dbReference type="Pfam" id="PF05922">
    <property type="entry name" value="Inhibitor_I9"/>
    <property type="match status" value="1"/>
</dbReference>
<dbReference type="GO" id="GO:0006508">
    <property type="term" value="P:proteolysis"/>
    <property type="evidence" value="ECO:0007669"/>
    <property type="project" value="UniProtKB-KW"/>
</dbReference>
<dbReference type="InterPro" id="IPR036852">
    <property type="entry name" value="Peptidase_S8/S53_dom_sf"/>
</dbReference>
<evidence type="ECO:0000256" key="6">
    <source>
        <dbReference type="ARBA" id="ARBA00022801"/>
    </source>
</evidence>
<dbReference type="PROSITE" id="PS00138">
    <property type="entry name" value="SUBTILASE_SER"/>
    <property type="match status" value="1"/>
</dbReference>
<feature type="chain" id="PRO_5002514422" description="SLH domain-containing protein" evidence="12">
    <location>
        <begin position="31"/>
        <end position="1379"/>
    </location>
</feature>
<evidence type="ECO:0000256" key="2">
    <source>
        <dbReference type="ARBA" id="ARBA00022512"/>
    </source>
</evidence>
<evidence type="ECO:0000256" key="5">
    <source>
        <dbReference type="ARBA" id="ARBA00022729"/>
    </source>
</evidence>
<evidence type="ECO:0000256" key="9">
    <source>
        <dbReference type="PROSITE-ProRule" id="PRU01240"/>
    </source>
</evidence>
<evidence type="ECO:0000256" key="11">
    <source>
        <dbReference type="SAM" id="MobiDB-lite"/>
    </source>
</evidence>
<reference evidence="14 15" key="2">
    <citation type="journal article" date="2016" name="Genome Announc.">
        <title>Genome Sequence of a Gram-Positive Diazotroph, Paenibacillus durus Type Strain ATCC 35681.</title>
        <authorList>
            <person name="Halim M.A."/>
            <person name="Rahman A.Y."/>
            <person name="Sim K.S."/>
            <person name="Yam H.C."/>
            <person name="Rahim A.A."/>
            <person name="Ghazali A.H."/>
            <person name="Najimudin N."/>
        </authorList>
    </citation>
    <scope>NUCLEOTIDE SEQUENCE [LARGE SCALE GENOMIC DNA]</scope>
    <source>
        <strain evidence="14 15">ATCC 35681</strain>
    </source>
</reference>
<proteinExistence type="inferred from homology"/>
<dbReference type="Pfam" id="PF00395">
    <property type="entry name" value="SLH"/>
    <property type="match status" value="3"/>
</dbReference>
<evidence type="ECO:0000259" key="13">
    <source>
        <dbReference type="PROSITE" id="PS51272"/>
    </source>
</evidence>
<dbReference type="Pfam" id="PF00082">
    <property type="entry name" value="Peptidase_S8"/>
    <property type="match status" value="1"/>
</dbReference>
<dbReference type="InterPro" id="IPR023827">
    <property type="entry name" value="Peptidase_S8_Asp-AS"/>
</dbReference>
<dbReference type="InterPro" id="IPR010259">
    <property type="entry name" value="S8pro/Inhibitor_I9"/>
</dbReference>
<dbReference type="Pfam" id="PF02225">
    <property type="entry name" value="PA"/>
    <property type="match status" value="1"/>
</dbReference>
<dbReference type="InterPro" id="IPR003137">
    <property type="entry name" value="PA_domain"/>
</dbReference>
<dbReference type="InterPro" id="IPR000209">
    <property type="entry name" value="Peptidase_S8/S53_dom"/>
</dbReference>
<dbReference type="PATRIC" id="fig|1333534.5.peg.5107"/>
<dbReference type="PROSITE" id="PS51892">
    <property type="entry name" value="SUBTILASE"/>
    <property type="match status" value="1"/>
</dbReference>
<keyword evidence="4 9" id="KW-0645">Protease</keyword>
<dbReference type="SUPFAM" id="SSF52025">
    <property type="entry name" value="PA domain"/>
    <property type="match status" value="1"/>
</dbReference>
<dbReference type="InterPro" id="IPR046450">
    <property type="entry name" value="PA_dom_sf"/>
</dbReference>
<evidence type="ECO:0000256" key="12">
    <source>
        <dbReference type="SAM" id="SignalP"/>
    </source>
</evidence>
<dbReference type="InterPro" id="IPR034213">
    <property type="entry name" value="S8_Vpr-like"/>
</dbReference>
<evidence type="ECO:0000256" key="4">
    <source>
        <dbReference type="ARBA" id="ARBA00022670"/>
    </source>
</evidence>
<dbReference type="HOGENOM" id="CLU_004945_0_0_9"/>
<dbReference type="Gene3D" id="3.50.30.30">
    <property type="match status" value="1"/>
</dbReference>
<dbReference type="InterPro" id="IPR050131">
    <property type="entry name" value="Peptidase_S8_subtilisin-like"/>
</dbReference>
<dbReference type="EMBL" id="CP011114">
    <property type="protein sequence ID" value="AKG37091.1"/>
    <property type="molecule type" value="Genomic_DNA"/>
</dbReference>
<gene>
    <name evidence="14" type="ORF">VK70_23410</name>
</gene>
<evidence type="ECO:0000256" key="1">
    <source>
        <dbReference type="ARBA" id="ARBA00011073"/>
    </source>
</evidence>
<keyword evidence="6 9" id="KW-0378">Hydrolase</keyword>
<dbReference type="SUPFAM" id="SSF52743">
    <property type="entry name" value="Subtilisin-like"/>
    <property type="match status" value="1"/>
</dbReference>
<dbReference type="PANTHER" id="PTHR43806:SF65">
    <property type="entry name" value="SERINE PROTEASE APRX"/>
    <property type="match status" value="1"/>
</dbReference>
<feature type="active site" description="Charge relay system" evidence="8 9">
    <location>
        <position position="251"/>
    </location>
</feature>
<dbReference type="CDD" id="cd07474">
    <property type="entry name" value="Peptidases_S8_subtilisin_Vpr-like"/>
    <property type="match status" value="1"/>
</dbReference>
<dbReference type="PANTHER" id="PTHR43806">
    <property type="entry name" value="PEPTIDASE S8"/>
    <property type="match status" value="1"/>
</dbReference>
<evidence type="ECO:0000256" key="8">
    <source>
        <dbReference type="PIRSR" id="PIRSR615500-1"/>
    </source>
</evidence>
<dbReference type="InterPro" id="IPR013783">
    <property type="entry name" value="Ig-like_fold"/>
</dbReference>
<sequence length="1379" mass="143739">MKLGKLTRKLSIVSLALGLTAGTIPGAAFAADSLQSHLSQLSPKSTSLLQSSKGTYISPKINTKSSADVRVIVQLSGQPAAVGKYAAKQGISSLAKSATEAAVASQQSTVLDKAEDEGIDLKVNYRYNTVLNGFEVTVPANEIPELAEIPGVKSIYENSTWYAVPVEEADATINGTLQYGAAPLHQIGADAAWEKEYTGKGLKVGVIDTGVDYKHPDIEPAYIGGWDSFYNDNDPYEEAPNADLEFEGTSHGTHVSGTIIGRFANQTSDIVQKGVAYDADLYVYKVLGYNPANPSSASGSSAQVIDGIERSVKDGMDVINLSLGSDAEKDVNSPDAIAINNAVLSGVTAVIANGNAGPGEYTLGSPATSQLAISVGAVTSPTKTFYGKFETTFVGDTATTATYATYGDFNVMAWELDSENFADPSQVGTAPLKVVYAGLGADDDYKGYTAEQVEGSVVFVSRGLLAFTDKIANAKDRGAKAIVIFNGNATTDGEVDLSESIKNRDGYIDSYLGDTYDSLPTFDMEGVKGRALARAILANPGTPVTFTFGNDYHKGESLGDELASFTSWGPNVDQNLSIKPDIVAPGVGILSTWPAYKKYDAYKDENYDFAYNRISGTSMATPHVAGLALLLKQAHPTWGPFEIRAALANTADILGNYNVYQQGAGRVNVAQAINTPAVLESIEPITILDKNFNPQNVINYNDSANFGVVAPGASKVENLQIKNTDSASLTYTASVTWHGAAPAGITADLSQTELAVAGYQTKAFALNVNVGISAESGFYEGQVTLTPPSGSNLPTLHLPFSVYVGTELPDSPVGIQEIALTKPVIYPNLPTPVTSDLSYKLTADKTNVYELDVYNLDDELIGFMDFDETVTSATYLETGVHTVRGIDGSYIKYDAEGHVVLDEKGEPVIGHLTDGTYKLNIFYGYYNESTEKLTSYYDGFISLRVDNSTSTSGGGGSAGGGGGGGAVTPTTPPAPTIPAAAAILINQGSKQVTITPATTVQNGVTIITVSDSDLKAALANATTAQNAVIISAPSVSGSAAKVSLTADQVKLLAALSSATKVILSTKDSAVSLPVTLLSGAPAGAGFDLSIKPASEEAGKFTASAAGSSVIGAPVSFEGNWTTVTGSTYLTVPSNTFIKRSFTVPGSIAANTAGVLFEENGKITPVASVFKAQEGGTTLVTVNRPGFSTYAAVSRPVTFTDIAASSAASDITALANKLVFQGTSATTFSPKSNLTRAEFTALLVRALGLRTDASVNFSDVKATDWYAADVAAATKAGLILGVGKGKFAPKANVSRQEVAVILDRAVKLAGIELTPANPSFTAYTDNAKIAGYAKDSVQSLSAAGILTGDSGAVFNPTAPATRETITVTLHQLLVKAGLVE</sequence>
<dbReference type="Gene3D" id="3.40.50.200">
    <property type="entry name" value="Peptidase S8/S53 domain"/>
    <property type="match status" value="2"/>
</dbReference>
<evidence type="ECO:0000256" key="3">
    <source>
        <dbReference type="ARBA" id="ARBA00022525"/>
    </source>
</evidence>
<dbReference type="InterPro" id="IPR015500">
    <property type="entry name" value="Peptidase_S8_subtilisin-rel"/>
</dbReference>